<dbReference type="GO" id="GO:0003700">
    <property type="term" value="F:DNA-binding transcription factor activity"/>
    <property type="evidence" value="ECO:0007669"/>
    <property type="project" value="InterPro"/>
</dbReference>
<protein>
    <submittedName>
        <fullName evidence="4">Transcriptional regulator</fullName>
    </submittedName>
</protein>
<evidence type="ECO:0000256" key="2">
    <source>
        <dbReference type="ARBA" id="ARBA00023125"/>
    </source>
</evidence>
<evidence type="ECO:0000313" key="4">
    <source>
        <dbReference type="EMBL" id="BDI29570.1"/>
    </source>
</evidence>
<dbReference type="Pfam" id="PF01022">
    <property type="entry name" value="HTH_5"/>
    <property type="match status" value="1"/>
</dbReference>
<dbReference type="CDD" id="cd00090">
    <property type="entry name" value="HTH_ARSR"/>
    <property type="match status" value="1"/>
</dbReference>
<gene>
    <name evidence="4" type="ORF">CCAX7_16210</name>
</gene>
<dbReference type="PROSITE" id="PS50987">
    <property type="entry name" value="HTH_ARSR_2"/>
    <property type="match status" value="1"/>
</dbReference>
<sequence>MESKAPSQELIDMETLERVAPIIRNAAHPTRLRILDFLRLAGQPCTVTQITEAAGVGQALVSQQLRILKDQGILLSRREGNYMLYDIADRSVLLLLDCIREHQIR</sequence>
<dbReference type="AlphaFoldDB" id="A0A402CYY5"/>
<dbReference type="PRINTS" id="PR00778">
    <property type="entry name" value="HTHARSR"/>
</dbReference>
<keyword evidence="3" id="KW-0804">Transcription</keyword>
<dbReference type="InterPro" id="IPR051081">
    <property type="entry name" value="HTH_MetalResp_TranReg"/>
</dbReference>
<dbReference type="PANTHER" id="PTHR33154">
    <property type="entry name" value="TRANSCRIPTIONAL REGULATOR, ARSR FAMILY"/>
    <property type="match status" value="1"/>
</dbReference>
<dbReference type="Proteomes" id="UP000287394">
    <property type="component" value="Chromosome"/>
</dbReference>
<dbReference type="SUPFAM" id="SSF46785">
    <property type="entry name" value="Winged helix' DNA-binding domain"/>
    <property type="match status" value="1"/>
</dbReference>
<accession>A0A402CYY5</accession>
<dbReference type="RefSeq" id="WP_119322558.1">
    <property type="nucleotide sequence ID" value="NZ_AP025739.1"/>
</dbReference>
<dbReference type="InterPro" id="IPR001845">
    <property type="entry name" value="HTH_ArsR_DNA-bd_dom"/>
</dbReference>
<dbReference type="EMBL" id="AP025739">
    <property type="protein sequence ID" value="BDI29570.1"/>
    <property type="molecule type" value="Genomic_DNA"/>
</dbReference>
<evidence type="ECO:0000313" key="5">
    <source>
        <dbReference type="Proteomes" id="UP000287394"/>
    </source>
</evidence>
<dbReference type="InterPro" id="IPR011991">
    <property type="entry name" value="ArsR-like_HTH"/>
</dbReference>
<dbReference type="OrthoDB" id="9800049at2"/>
<dbReference type="KEGG" id="ccot:CCAX7_16210"/>
<keyword evidence="5" id="KW-1185">Reference proteome</keyword>
<proteinExistence type="predicted"/>
<dbReference type="SMART" id="SM00418">
    <property type="entry name" value="HTH_ARSR"/>
    <property type="match status" value="1"/>
</dbReference>
<keyword evidence="2" id="KW-0238">DNA-binding</keyword>
<keyword evidence="1" id="KW-0805">Transcription regulation</keyword>
<dbReference type="NCBIfam" id="NF033788">
    <property type="entry name" value="HTH_metalloreg"/>
    <property type="match status" value="1"/>
</dbReference>
<dbReference type="InterPro" id="IPR036390">
    <property type="entry name" value="WH_DNA-bd_sf"/>
</dbReference>
<dbReference type="GO" id="GO:0003677">
    <property type="term" value="F:DNA binding"/>
    <property type="evidence" value="ECO:0007669"/>
    <property type="project" value="UniProtKB-KW"/>
</dbReference>
<dbReference type="InterPro" id="IPR036388">
    <property type="entry name" value="WH-like_DNA-bd_sf"/>
</dbReference>
<dbReference type="PANTHER" id="PTHR33154:SF33">
    <property type="entry name" value="TRANSCRIPTIONAL REPRESSOR SDPR"/>
    <property type="match status" value="1"/>
</dbReference>
<name>A0A402CYY5_9BACT</name>
<evidence type="ECO:0000256" key="3">
    <source>
        <dbReference type="ARBA" id="ARBA00023163"/>
    </source>
</evidence>
<organism evidence="4 5">
    <name type="scientific">Capsulimonas corticalis</name>
    <dbReference type="NCBI Taxonomy" id="2219043"/>
    <lineage>
        <taxon>Bacteria</taxon>
        <taxon>Bacillati</taxon>
        <taxon>Armatimonadota</taxon>
        <taxon>Armatimonadia</taxon>
        <taxon>Capsulimonadales</taxon>
        <taxon>Capsulimonadaceae</taxon>
        <taxon>Capsulimonas</taxon>
    </lineage>
</organism>
<evidence type="ECO:0000256" key="1">
    <source>
        <dbReference type="ARBA" id="ARBA00023015"/>
    </source>
</evidence>
<reference evidence="4 5" key="1">
    <citation type="journal article" date="2019" name="Int. J. Syst. Evol. Microbiol.">
        <title>Capsulimonas corticalis gen. nov., sp. nov., an aerobic capsulated bacterium, of a novel bacterial order, Capsulimonadales ord. nov., of the class Armatimonadia of the phylum Armatimonadetes.</title>
        <authorList>
            <person name="Li J."/>
            <person name="Kudo C."/>
            <person name="Tonouchi A."/>
        </authorList>
    </citation>
    <scope>NUCLEOTIDE SEQUENCE [LARGE SCALE GENOMIC DNA]</scope>
    <source>
        <strain evidence="4 5">AX-7</strain>
    </source>
</reference>
<dbReference type="Gene3D" id="1.10.10.10">
    <property type="entry name" value="Winged helix-like DNA-binding domain superfamily/Winged helix DNA-binding domain"/>
    <property type="match status" value="1"/>
</dbReference>